<sequence>MGQSKFSDLLKIENTDNVKVVEAYSYSNIVNIENITRTWFQLMVNLNESPKVRSFFANESYDAESGSWSVTPTDYTRNFLTSGVVIYEVTEVESGRVRSIVLTDDSLDHEIDEVHTLSSDSNHEVVALVRWVGCGMRIPKTAKLALNPNIVWPILTFSTDIDGRKATVKIENSANQITWEEELDGARSSGRVQVKDKNFQGQASGDFHIPGKVDEESVHLEMPYTCASFDILTRVHLGDDEDNQMVIFTS</sequence>
<keyword evidence="2" id="KW-1185">Reference proteome</keyword>
<comment type="caution">
    <text evidence="1">The sequence shown here is derived from an EMBL/GenBank/DDBJ whole genome shotgun (WGS) entry which is preliminary data.</text>
</comment>
<name>A0A839IMC5_9GAMM</name>
<evidence type="ECO:0000313" key="2">
    <source>
        <dbReference type="Proteomes" id="UP000565262"/>
    </source>
</evidence>
<proteinExistence type="predicted"/>
<dbReference type="Proteomes" id="UP000565262">
    <property type="component" value="Unassembled WGS sequence"/>
</dbReference>
<organism evidence="1 2">
    <name type="scientific">Oceanospirillum sediminis</name>
    <dbReference type="NCBI Taxonomy" id="2760088"/>
    <lineage>
        <taxon>Bacteria</taxon>
        <taxon>Pseudomonadati</taxon>
        <taxon>Pseudomonadota</taxon>
        <taxon>Gammaproteobacteria</taxon>
        <taxon>Oceanospirillales</taxon>
        <taxon>Oceanospirillaceae</taxon>
        <taxon>Oceanospirillum</taxon>
    </lineage>
</organism>
<dbReference type="RefSeq" id="WP_182808143.1">
    <property type="nucleotide sequence ID" value="NZ_JACJFM010000006.1"/>
</dbReference>
<dbReference type="AlphaFoldDB" id="A0A839IMC5"/>
<evidence type="ECO:0000313" key="1">
    <source>
        <dbReference type="EMBL" id="MBB1486375.1"/>
    </source>
</evidence>
<gene>
    <name evidence="1" type="ORF">H4O21_07115</name>
</gene>
<dbReference type="EMBL" id="JACJFM010000006">
    <property type="protein sequence ID" value="MBB1486375.1"/>
    <property type="molecule type" value="Genomic_DNA"/>
</dbReference>
<reference evidence="1 2" key="1">
    <citation type="submission" date="2020-08" db="EMBL/GenBank/DDBJ databases">
        <title>Oceanospirillum sp. nov. isolated from marine sediment.</title>
        <authorList>
            <person name="Ji X."/>
        </authorList>
    </citation>
    <scope>NUCLEOTIDE SEQUENCE [LARGE SCALE GENOMIC DNA]</scope>
    <source>
        <strain evidence="1 2">D5</strain>
    </source>
</reference>
<accession>A0A839IMC5</accession>
<protein>
    <submittedName>
        <fullName evidence="1">Uncharacterized protein</fullName>
    </submittedName>
</protein>